<evidence type="ECO:0000256" key="2">
    <source>
        <dbReference type="ARBA" id="ARBA00022692"/>
    </source>
</evidence>
<comment type="subcellular location">
    <subcellularLocation>
        <location evidence="1">Membrane</location>
    </subcellularLocation>
</comment>
<dbReference type="AlphaFoldDB" id="A0A8B6C531"/>
<evidence type="ECO:0000259" key="5">
    <source>
        <dbReference type="Pfam" id="PF01094"/>
    </source>
</evidence>
<protein>
    <recommendedName>
        <fullName evidence="5">Receptor ligand binding region domain-containing protein</fullName>
    </recommendedName>
</protein>
<dbReference type="InterPro" id="IPR001828">
    <property type="entry name" value="ANF_lig-bd_rcpt"/>
</dbReference>
<organism evidence="6 7">
    <name type="scientific">Mytilus galloprovincialis</name>
    <name type="common">Mediterranean mussel</name>
    <dbReference type="NCBI Taxonomy" id="29158"/>
    <lineage>
        <taxon>Eukaryota</taxon>
        <taxon>Metazoa</taxon>
        <taxon>Spiralia</taxon>
        <taxon>Lophotrochozoa</taxon>
        <taxon>Mollusca</taxon>
        <taxon>Bivalvia</taxon>
        <taxon>Autobranchia</taxon>
        <taxon>Pteriomorphia</taxon>
        <taxon>Mytilida</taxon>
        <taxon>Mytiloidea</taxon>
        <taxon>Mytilidae</taxon>
        <taxon>Mytilinae</taxon>
        <taxon>Mytilus</taxon>
    </lineage>
</organism>
<name>A0A8B6C531_MYTGA</name>
<evidence type="ECO:0000313" key="7">
    <source>
        <dbReference type="Proteomes" id="UP000596742"/>
    </source>
</evidence>
<gene>
    <name evidence="6" type="ORF">MGAL_10B047106</name>
</gene>
<evidence type="ECO:0000256" key="1">
    <source>
        <dbReference type="ARBA" id="ARBA00004370"/>
    </source>
</evidence>
<evidence type="ECO:0000313" key="6">
    <source>
        <dbReference type="EMBL" id="VDI00412.1"/>
    </source>
</evidence>
<dbReference type="GO" id="GO:0016020">
    <property type="term" value="C:membrane"/>
    <property type="evidence" value="ECO:0007669"/>
    <property type="project" value="UniProtKB-SubCell"/>
</dbReference>
<evidence type="ECO:0000256" key="4">
    <source>
        <dbReference type="ARBA" id="ARBA00023136"/>
    </source>
</evidence>
<keyword evidence="7" id="KW-1185">Reference proteome</keyword>
<dbReference type="Gene3D" id="3.40.50.2300">
    <property type="match status" value="2"/>
</dbReference>
<keyword evidence="2" id="KW-0812">Transmembrane</keyword>
<evidence type="ECO:0000256" key="3">
    <source>
        <dbReference type="ARBA" id="ARBA00022989"/>
    </source>
</evidence>
<keyword evidence="4" id="KW-0472">Membrane</keyword>
<comment type="caution">
    <text evidence="6">The sequence shown here is derived from an EMBL/GenBank/DDBJ whole genome shotgun (WGS) entry which is preliminary data.</text>
</comment>
<accession>A0A8B6C531</accession>
<feature type="domain" description="Receptor ligand binding region" evidence="5">
    <location>
        <begin position="420"/>
        <end position="750"/>
    </location>
</feature>
<dbReference type="EMBL" id="UYJE01001231">
    <property type="protein sequence ID" value="VDI00412.1"/>
    <property type="molecule type" value="Genomic_DNA"/>
</dbReference>
<reference evidence="6" key="1">
    <citation type="submission" date="2018-11" db="EMBL/GenBank/DDBJ databases">
        <authorList>
            <person name="Alioto T."/>
            <person name="Alioto T."/>
        </authorList>
    </citation>
    <scope>NUCLEOTIDE SEQUENCE</scope>
</reference>
<keyword evidence="3" id="KW-1133">Transmembrane helix</keyword>
<dbReference type="Pfam" id="PF01094">
    <property type="entry name" value="ANF_receptor"/>
    <property type="match status" value="1"/>
</dbReference>
<dbReference type="Proteomes" id="UP000596742">
    <property type="component" value="Unassembled WGS sequence"/>
</dbReference>
<dbReference type="SUPFAM" id="SSF53822">
    <property type="entry name" value="Periplasmic binding protein-like I"/>
    <property type="match status" value="1"/>
</dbReference>
<dbReference type="InterPro" id="IPR028082">
    <property type="entry name" value="Peripla_BP_I"/>
</dbReference>
<dbReference type="OrthoDB" id="6157961at2759"/>
<proteinExistence type="predicted"/>
<sequence length="758" mass="84214">MNIIYKSQLFAICLYIVPLIYAVPTLVLDSNYSPPSSIPADADRIYSVSLGHIISKGVIARLDDGTGTTITDTAGLTFTVTSIDSTGASPDTFATGGANLCQYANRREYPNSYEGRDYKFYCNTTNPSMVIEGIPLHDGVLTADGLYHVHTALPPNNRQFVLSMDYLGTPLSVTTNAFEITTPAAKMGITLWPSNGTVANTDFDITVEIQDSAGVKVATGIDATLPVMLQVAWFEDLQLFNGKAPLEDMLYETKERLSGTDAKLSRSNYQMYIDKRAVAGEVTFTGVRLLDVHTCAKLNLTMRMPHYPHSRMPNTYNDFVMNKVFFDLYASDATKSKILFYMNGTSDGAVFVTDCIPVTEHNSTADVTVCLSDDLVYYYRTTGTADVTNITGTADVTVCLSDDLQTIPMSEGAFSESFATYAVEDINAGVMYPTILPGRQLTMHSYNTKNSPVVTTTAFMQMLDHAKKSPHERVRGIVGFGSNTVTKGVSSLLNLYQMPNIATNEDEFSFSEKSAYPYYNRLSWNMGSLSHSVMMSCRNRGWKYMSIIRTVDFTIDTIFFEKAKQFGITILAEVAIPKVWGATYTPNAFNSSLEKIKDAGSRIVWMFVMPPVSYYFMREAIDKGMGGIDGWQWNMLGLFGWAFPWANQGPTCMGNITCSQGWVGGHCWIVGYDMTMETPVWKGLIEKHRHAFRKDYLGTVPKLPFTEILAEYSLAYDAVRMFGMAMSKLINESMTITGPRLTDEIRNVRIVFLESDGF</sequence>